<gene>
    <name evidence="3" type="ORF">BC008_29010</name>
</gene>
<dbReference type="InterPro" id="IPR022742">
    <property type="entry name" value="Hydrolase_4"/>
</dbReference>
<dbReference type="Pfam" id="PF12146">
    <property type="entry name" value="Hydrolase_4"/>
    <property type="match status" value="1"/>
</dbReference>
<organism evidence="3 4">
    <name type="scientific">Mastigocoleus testarum BC008</name>
    <dbReference type="NCBI Taxonomy" id="371196"/>
    <lineage>
        <taxon>Bacteria</taxon>
        <taxon>Bacillati</taxon>
        <taxon>Cyanobacteriota</taxon>
        <taxon>Cyanophyceae</taxon>
        <taxon>Nostocales</taxon>
        <taxon>Hapalosiphonaceae</taxon>
        <taxon>Mastigocoleus</taxon>
    </lineage>
</organism>
<dbReference type="PANTHER" id="PTHR12277:SF81">
    <property type="entry name" value="PROTEIN ABHD13"/>
    <property type="match status" value="1"/>
</dbReference>
<feature type="domain" description="Serine aminopeptidase S33" evidence="2">
    <location>
        <begin position="113"/>
        <end position="222"/>
    </location>
</feature>
<keyword evidence="4" id="KW-1185">Reference proteome</keyword>
<reference evidence="3 4" key="1">
    <citation type="journal article" date="2015" name="Genome Announc.">
        <title>Draft Genome of the Euendolithic (true boring) Cyanobacterium Mastigocoleus testarum strain BC008.</title>
        <authorList>
            <person name="Guida B.S."/>
            <person name="Garcia-Pichel F."/>
        </authorList>
    </citation>
    <scope>NUCLEOTIDE SEQUENCE [LARGE SCALE GENOMIC DNA]</scope>
    <source>
        <strain evidence="3 4">BC008</strain>
    </source>
</reference>
<evidence type="ECO:0000259" key="2">
    <source>
        <dbReference type="Pfam" id="PF12146"/>
    </source>
</evidence>
<evidence type="ECO:0000313" key="4">
    <source>
        <dbReference type="Proteomes" id="UP000053372"/>
    </source>
</evidence>
<keyword evidence="1" id="KW-0472">Membrane</keyword>
<dbReference type="RefSeq" id="WP_027840155.1">
    <property type="nucleotide sequence ID" value="NZ_LMTZ01000089.1"/>
</dbReference>
<name>A0A0V7ZRJ7_9CYAN</name>
<protein>
    <submittedName>
        <fullName evidence="3">Prolyl oligopeptidase</fullName>
    </submittedName>
</protein>
<dbReference type="Proteomes" id="UP000053372">
    <property type="component" value="Unassembled WGS sequence"/>
</dbReference>
<dbReference type="EMBL" id="LMTZ01000089">
    <property type="protein sequence ID" value="KST67235.1"/>
    <property type="molecule type" value="Genomic_DNA"/>
</dbReference>
<dbReference type="InterPro" id="IPR000073">
    <property type="entry name" value="AB_hydrolase_1"/>
</dbReference>
<dbReference type="AlphaFoldDB" id="A0A0V7ZRJ7"/>
<accession>A0A0V7ZRJ7</accession>
<feature type="transmembrane region" description="Helical" evidence="1">
    <location>
        <begin position="15"/>
        <end position="35"/>
    </location>
</feature>
<dbReference type="PRINTS" id="PR00111">
    <property type="entry name" value="ABHYDROLASE"/>
</dbReference>
<keyword evidence="1" id="KW-1133">Transmembrane helix</keyword>
<evidence type="ECO:0000256" key="1">
    <source>
        <dbReference type="SAM" id="Phobius"/>
    </source>
</evidence>
<keyword evidence="1" id="KW-0812">Transmembrane</keyword>
<dbReference type="InterPro" id="IPR029058">
    <property type="entry name" value="AB_hydrolase_fold"/>
</dbReference>
<evidence type="ECO:0000313" key="3">
    <source>
        <dbReference type="EMBL" id="KST67235.1"/>
    </source>
</evidence>
<comment type="caution">
    <text evidence="3">The sequence shown here is derived from an EMBL/GenBank/DDBJ whole genome shotgun (WGS) entry which is preliminary data.</text>
</comment>
<dbReference type="Gene3D" id="3.40.50.1820">
    <property type="entry name" value="alpha/beta hydrolase"/>
    <property type="match status" value="1"/>
</dbReference>
<proteinExistence type="predicted"/>
<dbReference type="SUPFAM" id="SSF53474">
    <property type="entry name" value="alpha/beta-Hydrolases"/>
    <property type="match status" value="1"/>
</dbReference>
<dbReference type="OrthoDB" id="9776685at2"/>
<sequence length="318" mass="36239">MANTLKFYFFRRKQLLIFFGFLIFIYTCACSFLFAHQRYLIFRPSPELQTLPSSPEVKKVRIPITNSKSEYLSGWWFDAPLSEEKINVATNEPAKNVVTNEPAKIVRSPKTILYFCGAAGNKSFRSQVKKFEELRKLGFSVLVIDYRGFGESEGKQYPNESQFYQDSQTAWNYLVKNRNIQPKDIVIYGESLGGAIAIDLAVKHPEVGGLIIQSSFTSMAKTIKHHNLFSLFPVDLLLTQRFNSISKVPYLKVPVLFIHGTADTVVPYQMSKELHDAAPVPKKLLLIPQVGHFDVYENSSTSYLRGIKKFTKGIESRQ</sequence>
<dbReference type="PANTHER" id="PTHR12277">
    <property type="entry name" value="ALPHA/BETA HYDROLASE DOMAIN-CONTAINING PROTEIN"/>
    <property type="match status" value="1"/>
</dbReference>